<dbReference type="SUPFAM" id="SSF81321">
    <property type="entry name" value="Family A G protein-coupled receptor-like"/>
    <property type="match status" value="1"/>
</dbReference>
<dbReference type="GO" id="GO:0016020">
    <property type="term" value="C:membrane"/>
    <property type="evidence" value="ECO:0007669"/>
    <property type="project" value="UniProtKB-SubCell"/>
</dbReference>
<feature type="transmembrane region" description="Helical" evidence="14">
    <location>
        <begin position="163"/>
        <end position="186"/>
    </location>
</feature>
<dbReference type="CDD" id="cd15019">
    <property type="entry name" value="7tm_TAS2R14-like"/>
    <property type="match status" value="1"/>
</dbReference>
<dbReference type="AlphaFoldDB" id="A0A8C0VU97"/>
<keyword evidence="9 13" id="KW-0675">Receptor</keyword>
<comment type="similarity">
    <text evidence="2 12">Belongs to the G-protein coupled receptor T2R family.</text>
</comment>
<keyword evidence="11 13" id="KW-0807">Transducer</keyword>
<dbReference type="PANTHER" id="PTHR11394">
    <property type="entry name" value="TASTE RECEPTOR TYPE 2"/>
    <property type="match status" value="1"/>
</dbReference>
<dbReference type="PANTHER" id="PTHR11394:SF23">
    <property type="entry name" value="TASTE RECEPTOR TYPE 2 MEMBER 14"/>
    <property type="match status" value="1"/>
</dbReference>
<accession>A0A8C0VU97</accession>
<evidence type="ECO:0000256" key="6">
    <source>
        <dbReference type="ARBA" id="ARBA00022989"/>
    </source>
</evidence>
<proteinExistence type="inferred from homology"/>
<evidence type="ECO:0000256" key="13">
    <source>
        <dbReference type="RuleBase" id="RU004424"/>
    </source>
</evidence>
<evidence type="ECO:0000256" key="3">
    <source>
        <dbReference type="ARBA" id="ARBA00022480"/>
    </source>
</evidence>
<keyword evidence="5 13" id="KW-0812">Transmembrane</keyword>
<evidence type="ECO:0000256" key="5">
    <source>
        <dbReference type="ARBA" id="ARBA00022692"/>
    </source>
</evidence>
<dbReference type="GO" id="GO:0033038">
    <property type="term" value="F:bitter taste receptor activity"/>
    <property type="evidence" value="ECO:0007669"/>
    <property type="project" value="InterPro"/>
</dbReference>
<dbReference type="FunFam" id="1.20.1070.10:FF:000042">
    <property type="entry name" value="Taste receptor type 2 member 7"/>
    <property type="match status" value="1"/>
</dbReference>
<evidence type="ECO:0000256" key="7">
    <source>
        <dbReference type="ARBA" id="ARBA00023040"/>
    </source>
</evidence>
<keyword evidence="4 13" id="KW-0716">Sensory transduction</keyword>
<dbReference type="Gene3D" id="1.20.1070.10">
    <property type="entry name" value="Rhodopsin 7-helix transmembrane proteins"/>
    <property type="match status" value="1"/>
</dbReference>
<dbReference type="Pfam" id="PF05296">
    <property type="entry name" value="TAS2R"/>
    <property type="match status" value="1"/>
</dbReference>
<evidence type="ECO:0000256" key="1">
    <source>
        <dbReference type="ARBA" id="ARBA00004141"/>
    </source>
</evidence>
<dbReference type="Ensembl" id="ENSCCNT00000001142.1">
    <property type="protein sequence ID" value="ENSCCNP00000000884.1"/>
    <property type="gene ID" value="ENSCCNG00000000996.1"/>
</dbReference>
<evidence type="ECO:0000256" key="12">
    <source>
        <dbReference type="RuleBase" id="RU004423"/>
    </source>
</evidence>
<keyword evidence="3 13" id="KW-0919">Taste</keyword>
<gene>
    <name evidence="15" type="primary">LOC109674395</name>
</gene>
<keyword evidence="10" id="KW-0325">Glycoprotein</keyword>
<evidence type="ECO:0000256" key="14">
    <source>
        <dbReference type="SAM" id="Phobius"/>
    </source>
</evidence>
<feature type="transmembrane region" description="Helical" evidence="14">
    <location>
        <begin position="38"/>
        <end position="58"/>
    </location>
</feature>
<feature type="transmembrane region" description="Helical" evidence="14">
    <location>
        <begin position="112"/>
        <end position="137"/>
    </location>
</feature>
<keyword evidence="6 14" id="KW-1133">Transmembrane helix</keyword>
<dbReference type="InterPro" id="IPR007960">
    <property type="entry name" value="TAS2R"/>
</dbReference>
<feature type="transmembrane region" description="Helical" evidence="14">
    <location>
        <begin position="245"/>
        <end position="267"/>
    </location>
</feature>
<evidence type="ECO:0000256" key="10">
    <source>
        <dbReference type="ARBA" id="ARBA00023180"/>
    </source>
</evidence>
<keyword evidence="7 13" id="KW-0297">G-protein coupled receptor</keyword>
<organism evidence="15">
    <name type="scientific">Castor canadensis</name>
    <name type="common">American beaver</name>
    <dbReference type="NCBI Taxonomy" id="51338"/>
    <lineage>
        <taxon>Eukaryota</taxon>
        <taxon>Metazoa</taxon>
        <taxon>Chordata</taxon>
        <taxon>Craniata</taxon>
        <taxon>Vertebrata</taxon>
        <taxon>Euteleostomi</taxon>
        <taxon>Mammalia</taxon>
        <taxon>Eutheria</taxon>
        <taxon>Euarchontoglires</taxon>
        <taxon>Glires</taxon>
        <taxon>Rodentia</taxon>
        <taxon>Castorimorpha</taxon>
        <taxon>Castoridae</taxon>
        <taxon>Castor</taxon>
    </lineage>
</organism>
<reference evidence="15" key="1">
    <citation type="submission" date="2023-09" db="UniProtKB">
        <authorList>
            <consortium name="Ensembl"/>
        </authorList>
    </citation>
    <scope>IDENTIFICATION</scope>
</reference>
<name>A0A8C0VU97_CASCN</name>
<feature type="transmembrane region" description="Helical" evidence="14">
    <location>
        <begin position="70"/>
        <end position="92"/>
    </location>
</feature>
<sequence>MQTSAFTFILSVEFIIGNLGNGFIVLVNCMDWVKRRNIICLLWSVVISLFLFVLFPGLLMPAELFRIIKFPWMVTNHFSLWLATSLSIFYFLKIANFSNSTFLYLKWRVKKVVLVVLLMSLVFLLLNIVLVSTNIAVKIEGCKTNLSYHSSLRNSAQFSRFQVFIYSAFYFIPFTVFLTTFLLLVFSMWKHLKKMQQNAQGSRDASTIAHIKALQTVIAFLLLYTVFFITLVVQLWTFELQEKNLIILFCQGFGIAFPSCHSFILILRNSKLRQASLLVLWWLRCRSKDVETLSP</sequence>
<feature type="transmembrane region" description="Helical" evidence="14">
    <location>
        <begin position="213"/>
        <end position="233"/>
    </location>
</feature>
<feature type="transmembrane region" description="Helical" evidence="14">
    <location>
        <begin position="6"/>
        <end position="26"/>
    </location>
</feature>
<protein>
    <recommendedName>
        <fullName evidence="13">Taste receptor type 2</fullName>
    </recommendedName>
</protein>
<evidence type="ECO:0000256" key="11">
    <source>
        <dbReference type="ARBA" id="ARBA00023224"/>
    </source>
</evidence>
<evidence type="ECO:0000313" key="15">
    <source>
        <dbReference type="Ensembl" id="ENSCCNP00000000884.1"/>
    </source>
</evidence>
<comment type="subcellular location">
    <subcellularLocation>
        <location evidence="1 13">Membrane</location>
        <topology evidence="1 13">Multi-pass membrane protein</topology>
    </subcellularLocation>
</comment>
<dbReference type="GO" id="GO:0004930">
    <property type="term" value="F:G protein-coupled receptor activity"/>
    <property type="evidence" value="ECO:0007669"/>
    <property type="project" value="UniProtKB-KW"/>
</dbReference>
<evidence type="ECO:0000256" key="9">
    <source>
        <dbReference type="ARBA" id="ARBA00023170"/>
    </source>
</evidence>
<evidence type="ECO:0000256" key="8">
    <source>
        <dbReference type="ARBA" id="ARBA00023136"/>
    </source>
</evidence>
<evidence type="ECO:0000256" key="2">
    <source>
        <dbReference type="ARBA" id="ARBA00007376"/>
    </source>
</evidence>
<keyword evidence="8 13" id="KW-0472">Membrane</keyword>
<evidence type="ECO:0000256" key="4">
    <source>
        <dbReference type="ARBA" id="ARBA00022606"/>
    </source>
</evidence>